<accession>A0A812T8E9</accession>
<feature type="transmembrane region" description="Helical" evidence="2">
    <location>
        <begin position="65"/>
        <end position="87"/>
    </location>
</feature>
<feature type="transmembrane region" description="Helical" evidence="2">
    <location>
        <begin position="168"/>
        <end position="186"/>
    </location>
</feature>
<feature type="transmembrane region" description="Helical" evidence="2">
    <location>
        <begin position="114"/>
        <end position="136"/>
    </location>
</feature>
<dbReference type="AlphaFoldDB" id="A0A812T8E9"/>
<protein>
    <submittedName>
        <fullName evidence="3">Uncharacterized protein</fullName>
    </submittedName>
</protein>
<name>A0A812T8E9_SYMPI</name>
<organism evidence="3 4">
    <name type="scientific">Symbiodinium pilosum</name>
    <name type="common">Dinoflagellate</name>
    <dbReference type="NCBI Taxonomy" id="2952"/>
    <lineage>
        <taxon>Eukaryota</taxon>
        <taxon>Sar</taxon>
        <taxon>Alveolata</taxon>
        <taxon>Dinophyceae</taxon>
        <taxon>Suessiales</taxon>
        <taxon>Symbiodiniaceae</taxon>
        <taxon>Symbiodinium</taxon>
    </lineage>
</organism>
<feature type="non-terminal residue" evidence="3">
    <location>
        <position position="287"/>
    </location>
</feature>
<dbReference type="EMBL" id="CAJNIZ010028813">
    <property type="protein sequence ID" value="CAE7511015.1"/>
    <property type="molecule type" value="Genomic_DNA"/>
</dbReference>
<evidence type="ECO:0000256" key="1">
    <source>
        <dbReference type="SAM" id="MobiDB-lite"/>
    </source>
</evidence>
<evidence type="ECO:0000313" key="4">
    <source>
        <dbReference type="Proteomes" id="UP000649617"/>
    </source>
</evidence>
<evidence type="ECO:0000256" key="2">
    <source>
        <dbReference type="SAM" id="Phobius"/>
    </source>
</evidence>
<proteinExistence type="predicted"/>
<dbReference type="Proteomes" id="UP000649617">
    <property type="component" value="Unassembled WGS sequence"/>
</dbReference>
<sequence>NMTRYFIELLGEPPLPAELLSRVAKKKWWCGSLCGGVNDTLPGMGLTWSKHPHRITLKDVHRATCMVRIFMLVFICVNSSQLSLSMWPGSVEMDDKGWCISVSPLTTPWLNGTFVFLSVWASFIGMAGFAVISGSLSSVLDVQLRKDSDESDDKLLRNFRVASQSKTVAVYMLLPLLLPILSSLPMGTKSVLLPVQGIHVVGAQMMVQEETLLCPVYDKEVCAHTLYAMCVSLGMTFVSFRNLWIFKPADMSNERLLEVLSRLNPIEETPHSDGESEEASTSESARE</sequence>
<reference evidence="3" key="1">
    <citation type="submission" date="2021-02" db="EMBL/GenBank/DDBJ databases">
        <authorList>
            <person name="Dougan E. K."/>
            <person name="Rhodes N."/>
            <person name="Thang M."/>
            <person name="Chan C."/>
        </authorList>
    </citation>
    <scope>NUCLEOTIDE SEQUENCE</scope>
</reference>
<keyword evidence="4" id="KW-1185">Reference proteome</keyword>
<keyword evidence="2" id="KW-0812">Transmembrane</keyword>
<evidence type="ECO:0000313" key="3">
    <source>
        <dbReference type="EMBL" id="CAE7511015.1"/>
    </source>
</evidence>
<comment type="caution">
    <text evidence="3">The sequence shown here is derived from an EMBL/GenBank/DDBJ whole genome shotgun (WGS) entry which is preliminary data.</text>
</comment>
<gene>
    <name evidence="3" type="ORF">SPIL2461_LOCUS13295</name>
</gene>
<feature type="transmembrane region" description="Helical" evidence="2">
    <location>
        <begin position="226"/>
        <end position="246"/>
    </location>
</feature>
<keyword evidence="2" id="KW-1133">Transmembrane helix</keyword>
<dbReference type="OrthoDB" id="415779at2759"/>
<feature type="region of interest" description="Disordered" evidence="1">
    <location>
        <begin position="267"/>
        <end position="287"/>
    </location>
</feature>
<keyword evidence="2" id="KW-0472">Membrane</keyword>